<dbReference type="SUPFAM" id="SSF52540">
    <property type="entry name" value="P-loop containing nucleoside triphosphate hydrolases"/>
    <property type="match status" value="1"/>
</dbReference>
<evidence type="ECO:0000313" key="9">
    <source>
        <dbReference type="Proteomes" id="UP000604765"/>
    </source>
</evidence>
<keyword evidence="9" id="KW-1185">Reference proteome</keyword>
<dbReference type="GO" id="GO:0005524">
    <property type="term" value="F:ATP binding"/>
    <property type="evidence" value="ECO:0007669"/>
    <property type="project" value="UniProtKB-KW"/>
</dbReference>
<proteinExistence type="predicted"/>
<dbReference type="Gene3D" id="2.40.50.100">
    <property type="match status" value="1"/>
</dbReference>
<keyword evidence="3" id="KW-0547">Nucleotide-binding</keyword>
<evidence type="ECO:0000256" key="1">
    <source>
        <dbReference type="ARBA" id="ARBA00022448"/>
    </source>
</evidence>
<dbReference type="InterPro" id="IPR008995">
    <property type="entry name" value="Mo/tungstate-bd_C_term_dom"/>
</dbReference>
<evidence type="ECO:0000256" key="4">
    <source>
        <dbReference type="ARBA" id="ARBA00022840"/>
    </source>
</evidence>
<dbReference type="InterPro" id="IPR027417">
    <property type="entry name" value="P-loop_NTPase"/>
</dbReference>
<evidence type="ECO:0000256" key="5">
    <source>
        <dbReference type="ARBA" id="ARBA00022967"/>
    </source>
</evidence>
<dbReference type="CDD" id="cd03259">
    <property type="entry name" value="ABC_Carb_Solutes_like"/>
    <property type="match status" value="1"/>
</dbReference>
<evidence type="ECO:0000256" key="6">
    <source>
        <dbReference type="ARBA" id="ARBA00023136"/>
    </source>
</evidence>
<dbReference type="PANTHER" id="PTHR43875:SF15">
    <property type="entry name" value="TREHALOSE IMPORT ATP-BINDING PROTEIN SUGC"/>
    <property type="match status" value="1"/>
</dbReference>
<evidence type="ECO:0000259" key="7">
    <source>
        <dbReference type="PROSITE" id="PS50893"/>
    </source>
</evidence>
<dbReference type="SMART" id="SM00382">
    <property type="entry name" value="AAA"/>
    <property type="match status" value="1"/>
</dbReference>
<dbReference type="PANTHER" id="PTHR43875">
    <property type="entry name" value="MALTODEXTRIN IMPORT ATP-BINDING PROTEIN MSMX"/>
    <property type="match status" value="1"/>
</dbReference>
<keyword evidence="6" id="KW-0472">Membrane</keyword>
<dbReference type="SUPFAM" id="SSF50331">
    <property type="entry name" value="MOP-like"/>
    <property type="match status" value="1"/>
</dbReference>
<name>A0ABQ3W128_9LACO</name>
<gene>
    <name evidence="8" type="ORF">YK48G_23100</name>
</gene>
<dbReference type="EMBL" id="BNJR01000017">
    <property type="protein sequence ID" value="GHP14885.1"/>
    <property type="molecule type" value="Genomic_DNA"/>
</dbReference>
<dbReference type="Proteomes" id="UP000604765">
    <property type="component" value="Unassembled WGS sequence"/>
</dbReference>
<dbReference type="InterPro" id="IPR015853">
    <property type="entry name" value="ABC_transpr_FbpC"/>
</dbReference>
<reference evidence="8 9" key="1">
    <citation type="journal article" date="2021" name="Int. J. Syst. Evol. Microbiol.">
        <title>Lentilactobacillus fungorum sp. nov., isolated from spent mushroom substrates.</title>
        <authorList>
            <person name="Tohno M."/>
            <person name="Tanizawa Y."/>
            <person name="Kojima Y."/>
            <person name="Sakamoto M."/>
            <person name="Ohkuma M."/>
            <person name="Kobayashi H."/>
        </authorList>
    </citation>
    <scope>NUCLEOTIDE SEQUENCE [LARGE SCALE GENOMIC DNA]</scope>
    <source>
        <strain evidence="8 9">YK48G</strain>
    </source>
</reference>
<feature type="domain" description="ABC transporter" evidence="7">
    <location>
        <begin position="8"/>
        <end position="239"/>
    </location>
</feature>
<comment type="caution">
    <text evidence="8">The sequence shown here is derived from an EMBL/GenBank/DDBJ whole genome shotgun (WGS) entry which is preliminary data.</text>
</comment>
<dbReference type="RefSeq" id="WP_203630856.1">
    <property type="nucleotide sequence ID" value="NZ_BNJR01000017.1"/>
</dbReference>
<dbReference type="Gene3D" id="2.40.50.140">
    <property type="entry name" value="Nucleic acid-binding proteins"/>
    <property type="match status" value="1"/>
</dbReference>
<keyword evidence="1" id="KW-0813">Transport</keyword>
<keyword evidence="4 8" id="KW-0067">ATP-binding</keyword>
<protein>
    <submittedName>
        <fullName evidence="8">Sugar ABC transporter ATP-binding protein</fullName>
    </submittedName>
</protein>
<keyword evidence="2" id="KW-1003">Cell membrane</keyword>
<accession>A0ABQ3W128</accession>
<dbReference type="InterPro" id="IPR047641">
    <property type="entry name" value="ABC_transpr_MalK/UgpC-like"/>
</dbReference>
<dbReference type="InterPro" id="IPR003439">
    <property type="entry name" value="ABC_transporter-like_ATP-bd"/>
</dbReference>
<keyword evidence="5" id="KW-1278">Translocase</keyword>
<dbReference type="Gene3D" id="3.40.50.300">
    <property type="entry name" value="P-loop containing nucleotide triphosphate hydrolases"/>
    <property type="match status" value="1"/>
</dbReference>
<organism evidence="8 9">
    <name type="scientific">Lentilactobacillus fungorum</name>
    <dbReference type="NCBI Taxonomy" id="2201250"/>
    <lineage>
        <taxon>Bacteria</taxon>
        <taxon>Bacillati</taxon>
        <taxon>Bacillota</taxon>
        <taxon>Bacilli</taxon>
        <taxon>Lactobacillales</taxon>
        <taxon>Lactobacillaceae</taxon>
        <taxon>Lentilactobacillus</taxon>
    </lineage>
</organism>
<dbReference type="InterPro" id="IPR017871">
    <property type="entry name" value="ABC_transporter-like_CS"/>
</dbReference>
<evidence type="ECO:0000256" key="2">
    <source>
        <dbReference type="ARBA" id="ARBA00022475"/>
    </source>
</evidence>
<evidence type="ECO:0000313" key="8">
    <source>
        <dbReference type="EMBL" id="GHP14885.1"/>
    </source>
</evidence>
<dbReference type="Pfam" id="PF00005">
    <property type="entry name" value="ABC_tran"/>
    <property type="match status" value="1"/>
</dbReference>
<sequence>MTTTGYSIELEQMSKSYSKKTQVINKMNLSVVPGEFLVLLGPSGCGKSTTLRIIAGLEAPTGGKVLIDGKDSAQLSSTQRSIAMVFQDYALYPNMTVYQNLEYALRVHKVPKQIRQQRLAKILASLNLTNYKDRFPAQLSGGQKQRVALGRGMAKKSKIFLLDEPLSNIDVQLREKARDEIQRLHAENGQTIIYVTHDQQEAMALGDRIAVINDGKIQMIDTPANLYHNPANLFVAQFVGTPQINVFKVNYFNHQLIEENGTVVANLANYQAAGLVEDTDYLLGIRPENVAVSLKAANTDFPAEVESVVDYGRYQQVTLRAFDRLELKAVVSDWPVGTTRNVYVKLSRENLLLFDDQTHERLDANPEARFVLKGGQRRKVEA</sequence>
<dbReference type="InterPro" id="IPR003593">
    <property type="entry name" value="AAA+_ATPase"/>
</dbReference>
<dbReference type="PROSITE" id="PS00211">
    <property type="entry name" value="ABC_TRANSPORTER_1"/>
    <property type="match status" value="1"/>
</dbReference>
<dbReference type="InterPro" id="IPR012340">
    <property type="entry name" value="NA-bd_OB-fold"/>
</dbReference>
<evidence type="ECO:0000256" key="3">
    <source>
        <dbReference type="ARBA" id="ARBA00022741"/>
    </source>
</evidence>
<dbReference type="PROSITE" id="PS50893">
    <property type="entry name" value="ABC_TRANSPORTER_2"/>
    <property type="match status" value="1"/>
</dbReference>